<evidence type="ECO:0000313" key="3">
    <source>
        <dbReference type="EMBL" id="DAE19513.1"/>
    </source>
</evidence>
<evidence type="ECO:0000256" key="2">
    <source>
        <dbReference type="SAM" id="Phobius"/>
    </source>
</evidence>
<keyword evidence="2" id="KW-1133">Transmembrane helix</keyword>
<organism evidence="3">
    <name type="scientific">Myoviridae sp. ctitt1</name>
    <dbReference type="NCBI Taxonomy" id="2825157"/>
    <lineage>
        <taxon>Viruses</taxon>
        <taxon>Duplodnaviria</taxon>
        <taxon>Heunggongvirae</taxon>
        <taxon>Uroviricota</taxon>
        <taxon>Caudoviricetes</taxon>
    </lineage>
</organism>
<sequence length="440" mass="49716">MYAELNEFINALDKLKDYFDESEKSYGHKNKWLIEAFGIGHPVMLPKDFSDYIERMIEKSKKLEMLKLTDFELDELDYVRKVVTKVHSDLAPSFYNGNGVQAIPSFLMTMTYISSFLDSLISFDRLQDTDAVPQKLARKIRSMDARVRQATPEIETLEGKIKLINDAYAAADNLPVYMEELNKYKAELTEIKEYILKAKEEASHSNVLMDVCLNEGEKIKEELNAKKEIAENYLSKCEEAIRASTSKGLAGAFEIKANKLNCSIRLWVAGLSAALIAGGFVGYERLKALSNVLAQPDTSAIVIATQLILSIFSIGAPLWFAWLSTKQINQRFKLAEDYAFKSAVAKAYEGYRKEASQLDDGTFATRLFDSALTRLEEAPLRFVQGDDHSTPWMEMLNSKAFSKFLDSSIDNVNYVKNILDRKAKPSVVADKPQQMEKGTE</sequence>
<name>A0A8S5QL29_9CAUD</name>
<keyword evidence="2" id="KW-0472">Membrane</keyword>
<reference evidence="3" key="1">
    <citation type="journal article" date="2021" name="Proc. Natl. Acad. Sci. U.S.A.">
        <title>A Catalog of Tens of Thousands of Viruses from Human Metagenomes Reveals Hidden Associations with Chronic Diseases.</title>
        <authorList>
            <person name="Tisza M.J."/>
            <person name="Buck C.B."/>
        </authorList>
    </citation>
    <scope>NUCLEOTIDE SEQUENCE</scope>
    <source>
        <strain evidence="3">Ctitt1</strain>
    </source>
</reference>
<feature type="coiled-coil region" evidence="1">
    <location>
        <begin position="181"/>
        <end position="240"/>
    </location>
</feature>
<accession>A0A8S5QL29</accession>
<feature type="transmembrane region" description="Helical" evidence="2">
    <location>
        <begin position="303"/>
        <end position="323"/>
    </location>
</feature>
<protein>
    <submittedName>
        <fullName evidence="3">Uncharacterized protein</fullName>
    </submittedName>
</protein>
<evidence type="ECO:0000256" key="1">
    <source>
        <dbReference type="SAM" id="Coils"/>
    </source>
</evidence>
<keyword evidence="1" id="KW-0175">Coiled coil</keyword>
<dbReference type="EMBL" id="BK015676">
    <property type="protein sequence ID" value="DAE19513.1"/>
    <property type="molecule type" value="Genomic_DNA"/>
</dbReference>
<keyword evidence="2" id="KW-0812">Transmembrane</keyword>
<proteinExistence type="predicted"/>
<feature type="transmembrane region" description="Helical" evidence="2">
    <location>
        <begin position="264"/>
        <end position="283"/>
    </location>
</feature>